<name>A6DJR2_9BACT</name>
<comment type="caution">
    <text evidence="5">The sequence shown here is derived from an EMBL/GenBank/DDBJ whole genome shotgun (WGS) entry which is preliminary data.</text>
</comment>
<keyword evidence="2" id="KW-1015">Disulfide bond</keyword>
<keyword evidence="3" id="KW-1133">Transmembrane helix</keyword>
<dbReference type="RefSeq" id="WP_007278129.1">
    <property type="nucleotide sequence ID" value="NZ_ABCK01000006.1"/>
</dbReference>
<keyword evidence="3" id="KW-0472">Membrane</keyword>
<evidence type="ECO:0000313" key="6">
    <source>
        <dbReference type="Proteomes" id="UP000004947"/>
    </source>
</evidence>
<keyword evidence="6" id="KW-1185">Reference proteome</keyword>
<dbReference type="Proteomes" id="UP000004947">
    <property type="component" value="Unassembled WGS sequence"/>
</dbReference>
<feature type="domain" description="LamG-like jellyroll fold" evidence="4">
    <location>
        <begin position="340"/>
        <end position="471"/>
    </location>
</feature>
<evidence type="ECO:0000256" key="3">
    <source>
        <dbReference type="SAM" id="Phobius"/>
    </source>
</evidence>
<dbReference type="SUPFAM" id="SSF49899">
    <property type="entry name" value="Concanavalin A-like lectins/glucanases"/>
    <property type="match status" value="1"/>
</dbReference>
<organism evidence="5 6">
    <name type="scientific">Lentisphaera araneosa HTCC2155</name>
    <dbReference type="NCBI Taxonomy" id="313628"/>
    <lineage>
        <taxon>Bacteria</taxon>
        <taxon>Pseudomonadati</taxon>
        <taxon>Lentisphaerota</taxon>
        <taxon>Lentisphaeria</taxon>
        <taxon>Lentisphaerales</taxon>
        <taxon>Lentisphaeraceae</taxon>
        <taxon>Lentisphaera</taxon>
    </lineage>
</organism>
<proteinExistence type="predicted"/>
<dbReference type="Pfam" id="PF04773">
    <property type="entry name" value="FecR"/>
    <property type="match status" value="1"/>
</dbReference>
<dbReference type="InterPro" id="IPR006558">
    <property type="entry name" value="LamG-like"/>
</dbReference>
<keyword evidence="3" id="KW-0812">Transmembrane</keyword>
<evidence type="ECO:0000259" key="4">
    <source>
        <dbReference type="SMART" id="SM00560"/>
    </source>
</evidence>
<dbReference type="GO" id="GO:0016989">
    <property type="term" value="F:sigma factor antagonist activity"/>
    <property type="evidence" value="ECO:0007669"/>
    <property type="project" value="TreeGrafter"/>
</dbReference>
<dbReference type="Pfam" id="PF13385">
    <property type="entry name" value="Laminin_G_3"/>
    <property type="match status" value="1"/>
</dbReference>
<reference evidence="5 6" key="1">
    <citation type="journal article" date="2010" name="J. Bacteriol.">
        <title>Genome sequence of Lentisphaera araneosa HTCC2155T, the type species of the order Lentisphaerales in the phylum Lentisphaerae.</title>
        <authorList>
            <person name="Thrash J.C."/>
            <person name="Cho J.C."/>
            <person name="Vergin K.L."/>
            <person name="Morris R.M."/>
            <person name="Giovannoni S.J."/>
        </authorList>
    </citation>
    <scope>NUCLEOTIDE SEQUENCE [LARGE SCALE GENOMIC DNA]</scope>
    <source>
        <strain evidence="5 6">HTCC2155</strain>
    </source>
</reference>
<protein>
    <recommendedName>
        <fullName evidence="4">LamG-like jellyroll fold domain-containing protein</fullName>
    </recommendedName>
</protein>
<gene>
    <name evidence="5" type="ORF">LNTAR_12306</name>
</gene>
<dbReference type="Gene3D" id="2.60.120.200">
    <property type="match status" value="1"/>
</dbReference>
<dbReference type="SMART" id="SM00560">
    <property type="entry name" value="LamGL"/>
    <property type="match status" value="1"/>
</dbReference>
<evidence type="ECO:0000256" key="2">
    <source>
        <dbReference type="ARBA" id="ARBA00023157"/>
    </source>
</evidence>
<dbReference type="STRING" id="313628.LNTAR_12306"/>
<dbReference type="PANTHER" id="PTHR30273">
    <property type="entry name" value="PERIPLASMIC SIGNAL SENSOR AND SIGMA FACTOR ACTIVATOR FECR-RELATED"/>
    <property type="match status" value="1"/>
</dbReference>
<dbReference type="EMBL" id="ABCK01000006">
    <property type="protein sequence ID" value="EDM28136.1"/>
    <property type="molecule type" value="Genomic_DNA"/>
</dbReference>
<evidence type="ECO:0000313" key="5">
    <source>
        <dbReference type="EMBL" id="EDM28136.1"/>
    </source>
</evidence>
<dbReference type="InterPro" id="IPR012373">
    <property type="entry name" value="Ferrdict_sens_TM"/>
</dbReference>
<feature type="transmembrane region" description="Helical" evidence="3">
    <location>
        <begin position="71"/>
        <end position="91"/>
    </location>
</feature>
<dbReference type="PANTHER" id="PTHR30273:SF2">
    <property type="entry name" value="PROTEIN FECR"/>
    <property type="match status" value="1"/>
</dbReference>
<dbReference type="AlphaFoldDB" id="A6DJR2"/>
<dbReference type="Gene3D" id="2.60.120.1440">
    <property type="match status" value="1"/>
</dbReference>
<keyword evidence="1" id="KW-0732">Signal</keyword>
<sequence>MNDLEYIHKFHQKKLSSQDLQAFDQGLQNDADFSKLYTDFLMDESLMKDALNELSITGHEPSEAKPSKKSFYLIAGVLMASAALFAFFFQVPSQQNLDFSPKVISVKSKQGLQKGQILELGRFYKISEGDLLRVQYLDKSILEFTKEAEFSFNRKGDSKLVYLNQGQMYGDIQKQELGPMLIETGSAKAEILGTKFNLSSEPEKSDLEVLHGKIHFQNRTGSSDLVQTGEKASASPKQAVIAESIHSNQLDKDFERFTQWQSYSNQLQKDPDLVAYYDHFKGEFPYVLKNLAQSDSAHLRDGRITDPQWTKGRWPQKDALYYSTYSYVDCGSDSHFNFKEAVTLFAWVKVKKFTRHFQAIVARGDHSWRIARNGSKNSIEFACDTNSPYVVRGKTSIDDNQWHLITATYDGKEMRLYIDGEIDAIHQVEGQINVTPNKRVDIGTNNDRSHHRDFEGWMDEVGIFKRALSASEIREMYEIGKP</sequence>
<accession>A6DJR2</accession>
<dbReference type="eggNOG" id="COG3712">
    <property type="taxonomic scope" value="Bacteria"/>
</dbReference>
<dbReference type="InterPro" id="IPR013320">
    <property type="entry name" value="ConA-like_dom_sf"/>
</dbReference>
<evidence type="ECO:0000256" key="1">
    <source>
        <dbReference type="ARBA" id="ARBA00022729"/>
    </source>
</evidence>
<dbReference type="InterPro" id="IPR006860">
    <property type="entry name" value="FecR"/>
</dbReference>